<feature type="non-terminal residue" evidence="1">
    <location>
        <position position="1"/>
    </location>
</feature>
<gene>
    <name evidence="1" type="ORF">METZ01_LOCUS495785</name>
</gene>
<feature type="non-terminal residue" evidence="1">
    <location>
        <position position="124"/>
    </location>
</feature>
<evidence type="ECO:0008006" key="2">
    <source>
        <dbReference type="Google" id="ProtNLM"/>
    </source>
</evidence>
<dbReference type="InterPro" id="IPR011044">
    <property type="entry name" value="Quino_amine_DH_bsu"/>
</dbReference>
<reference evidence="1" key="1">
    <citation type="submission" date="2018-05" db="EMBL/GenBank/DDBJ databases">
        <authorList>
            <person name="Lanie J.A."/>
            <person name="Ng W.-L."/>
            <person name="Kazmierczak K.M."/>
            <person name="Andrzejewski T.M."/>
            <person name="Davidsen T.M."/>
            <person name="Wayne K.J."/>
            <person name="Tettelin H."/>
            <person name="Glass J.I."/>
            <person name="Rusch D."/>
            <person name="Podicherti R."/>
            <person name="Tsui H.-C.T."/>
            <person name="Winkler M.E."/>
        </authorList>
    </citation>
    <scope>NUCLEOTIDE SEQUENCE</scope>
</reference>
<dbReference type="InterPro" id="IPR015943">
    <property type="entry name" value="WD40/YVTN_repeat-like_dom_sf"/>
</dbReference>
<dbReference type="Gene3D" id="2.130.10.10">
    <property type="entry name" value="YVTN repeat-like/Quinoprotein amine dehydrogenase"/>
    <property type="match status" value="1"/>
</dbReference>
<sequence length="124" mass="13337">VNLTVKRLPSLPALLLSVGVMSLHGYEPDKKFRRPVALALTENGMLAVGNRDSGSVSLINLPQREVIFEKDVGLGVSDLRTIPGGPYLVATDEEASELILLETKGRAGELIVRRRVSTPHSPVG</sequence>
<dbReference type="EMBL" id="UINC01216690">
    <property type="protein sequence ID" value="SVE42931.1"/>
    <property type="molecule type" value="Genomic_DNA"/>
</dbReference>
<organism evidence="1">
    <name type="scientific">marine metagenome</name>
    <dbReference type="NCBI Taxonomy" id="408172"/>
    <lineage>
        <taxon>unclassified sequences</taxon>
        <taxon>metagenomes</taxon>
        <taxon>ecological metagenomes</taxon>
    </lineage>
</organism>
<dbReference type="AlphaFoldDB" id="A0A383DEW0"/>
<dbReference type="SUPFAM" id="SSF50969">
    <property type="entry name" value="YVTN repeat-like/Quinoprotein amine dehydrogenase"/>
    <property type="match status" value="1"/>
</dbReference>
<evidence type="ECO:0000313" key="1">
    <source>
        <dbReference type="EMBL" id="SVE42931.1"/>
    </source>
</evidence>
<name>A0A383DEW0_9ZZZZ</name>
<proteinExistence type="predicted"/>
<accession>A0A383DEW0</accession>
<protein>
    <recommendedName>
        <fullName evidence="2">Glucose/Sorbosone dehydrogenase domain-containing protein</fullName>
    </recommendedName>
</protein>